<dbReference type="Pfam" id="PF10698">
    <property type="entry name" value="DUF2505"/>
    <property type="match status" value="1"/>
</dbReference>
<dbReference type="RefSeq" id="WP_104230414.1">
    <property type="nucleotide sequence ID" value="NZ_PSNW01000005.1"/>
</dbReference>
<gene>
    <name evidence="1" type="ORF">C3942_10900</name>
</gene>
<dbReference type="AlphaFoldDB" id="A0A2S5TFZ4"/>
<accession>A0A2S5TFZ4</accession>
<dbReference type="InterPro" id="IPR019639">
    <property type="entry name" value="DUF2505"/>
</dbReference>
<dbReference type="SUPFAM" id="SSF55961">
    <property type="entry name" value="Bet v1-like"/>
    <property type="match status" value="1"/>
</dbReference>
<protein>
    <recommendedName>
        <fullName evidence="3">DUF2505 domain-containing protein</fullName>
    </recommendedName>
</protein>
<evidence type="ECO:0008006" key="3">
    <source>
        <dbReference type="Google" id="ProtNLM"/>
    </source>
</evidence>
<reference evidence="1 2" key="1">
    <citation type="submission" date="2018-02" db="EMBL/GenBank/DDBJ databases">
        <title>Genome sequencing of Solimonas sp. HR-BB.</title>
        <authorList>
            <person name="Lee Y."/>
            <person name="Jeon C.O."/>
        </authorList>
    </citation>
    <scope>NUCLEOTIDE SEQUENCE [LARGE SCALE GENOMIC DNA]</scope>
    <source>
        <strain evidence="1 2">HR-BB</strain>
    </source>
</reference>
<evidence type="ECO:0000313" key="1">
    <source>
        <dbReference type="EMBL" id="PPE73900.1"/>
    </source>
</evidence>
<keyword evidence="2" id="KW-1185">Reference proteome</keyword>
<name>A0A2S5TFZ4_9GAMM</name>
<proteinExistence type="predicted"/>
<comment type="caution">
    <text evidence="1">The sequence shown here is derived from an EMBL/GenBank/DDBJ whole genome shotgun (WGS) entry which is preliminary data.</text>
</comment>
<evidence type="ECO:0000313" key="2">
    <source>
        <dbReference type="Proteomes" id="UP000238220"/>
    </source>
</evidence>
<dbReference type="EMBL" id="PSNW01000005">
    <property type="protein sequence ID" value="PPE73900.1"/>
    <property type="molecule type" value="Genomic_DNA"/>
</dbReference>
<dbReference type="Proteomes" id="UP000238220">
    <property type="component" value="Unassembled WGS sequence"/>
</dbReference>
<organism evidence="1 2">
    <name type="scientific">Solimonas fluminis</name>
    <dbReference type="NCBI Taxonomy" id="2086571"/>
    <lineage>
        <taxon>Bacteria</taxon>
        <taxon>Pseudomonadati</taxon>
        <taxon>Pseudomonadota</taxon>
        <taxon>Gammaproteobacteria</taxon>
        <taxon>Nevskiales</taxon>
        <taxon>Nevskiaceae</taxon>
        <taxon>Solimonas</taxon>
    </lineage>
</organism>
<sequence length="171" mass="19142">MRSFKHQQRFPHSADHVLKQYCDPRFLASRHGALGHQDVAVLEHSAEGARLRVRLSFMQVTQAGLPAFARRLVKKRTQILQSLEWNHRQRRGRIVIDARGVPMKVEGELRLSDCAGGCVASVAWEVHCPLPLVGPRIESLAQEMMLRMAEQDQAVTARLLAQGAEAAPRPA</sequence>
<dbReference type="OrthoDB" id="7062407at2"/>